<accession>A0A401TZX6</accession>
<feature type="region of interest" description="Disordered" evidence="1">
    <location>
        <begin position="27"/>
        <end position="78"/>
    </location>
</feature>
<reference evidence="2 3" key="1">
    <citation type="journal article" date="2018" name="Nat. Ecol. Evol.">
        <title>Shark genomes provide insights into elasmobranch evolution and the origin of vertebrates.</title>
        <authorList>
            <person name="Hara Y"/>
            <person name="Yamaguchi K"/>
            <person name="Onimaru K"/>
            <person name="Kadota M"/>
            <person name="Koyanagi M"/>
            <person name="Keeley SD"/>
            <person name="Tatsumi K"/>
            <person name="Tanaka K"/>
            <person name="Motone F"/>
            <person name="Kageyama Y"/>
            <person name="Nozu R"/>
            <person name="Adachi N"/>
            <person name="Nishimura O"/>
            <person name="Nakagawa R"/>
            <person name="Tanegashima C"/>
            <person name="Kiyatake I"/>
            <person name="Matsumoto R"/>
            <person name="Murakumo K"/>
            <person name="Nishida K"/>
            <person name="Terakita A"/>
            <person name="Kuratani S"/>
            <person name="Sato K"/>
            <person name="Hyodo S Kuraku.S."/>
        </authorList>
    </citation>
    <scope>NUCLEOTIDE SEQUENCE [LARGE SCALE GENOMIC DNA]</scope>
</reference>
<comment type="caution">
    <text evidence="2">The sequence shown here is derived from an EMBL/GenBank/DDBJ whole genome shotgun (WGS) entry which is preliminary data.</text>
</comment>
<sequence length="78" mass="8686">PVTVLTGSKTLRLRTKPLNSPAPILTNTAIFLRRGPPVSRQPPARSRPSTSIPSGPGRWTAHDSRQYPVRPWPLDRPR</sequence>
<proteinExistence type="predicted"/>
<dbReference type="Proteomes" id="UP000287033">
    <property type="component" value="Unassembled WGS sequence"/>
</dbReference>
<evidence type="ECO:0000313" key="3">
    <source>
        <dbReference type="Proteomes" id="UP000287033"/>
    </source>
</evidence>
<evidence type="ECO:0000313" key="2">
    <source>
        <dbReference type="EMBL" id="GCC48201.1"/>
    </source>
</evidence>
<keyword evidence="3" id="KW-1185">Reference proteome</keyword>
<gene>
    <name evidence="2" type="ORF">chiPu_0032445</name>
</gene>
<name>A0A401TZX6_CHIPU</name>
<evidence type="ECO:0000256" key="1">
    <source>
        <dbReference type="SAM" id="MobiDB-lite"/>
    </source>
</evidence>
<organism evidence="2 3">
    <name type="scientific">Chiloscyllium punctatum</name>
    <name type="common">Brownbanded bambooshark</name>
    <name type="synonym">Hemiscyllium punctatum</name>
    <dbReference type="NCBI Taxonomy" id="137246"/>
    <lineage>
        <taxon>Eukaryota</taxon>
        <taxon>Metazoa</taxon>
        <taxon>Chordata</taxon>
        <taxon>Craniata</taxon>
        <taxon>Vertebrata</taxon>
        <taxon>Chondrichthyes</taxon>
        <taxon>Elasmobranchii</taxon>
        <taxon>Galeomorphii</taxon>
        <taxon>Galeoidea</taxon>
        <taxon>Orectolobiformes</taxon>
        <taxon>Hemiscylliidae</taxon>
        <taxon>Chiloscyllium</taxon>
    </lineage>
</organism>
<protein>
    <submittedName>
        <fullName evidence="2">Uncharacterized protein</fullName>
    </submittedName>
</protein>
<dbReference type="EMBL" id="BEZZ01237027">
    <property type="protein sequence ID" value="GCC48201.1"/>
    <property type="molecule type" value="Genomic_DNA"/>
</dbReference>
<feature type="non-terminal residue" evidence="2">
    <location>
        <position position="1"/>
    </location>
</feature>
<dbReference type="AlphaFoldDB" id="A0A401TZX6"/>